<keyword evidence="3" id="KW-1185">Reference proteome</keyword>
<dbReference type="Proteomes" id="UP000291301">
    <property type="component" value="Unassembled WGS sequence"/>
</dbReference>
<name>A0A4R0PE35_9HYPH</name>
<protein>
    <submittedName>
        <fullName evidence="2">DUF2244 domain-containing protein</fullName>
    </submittedName>
</protein>
<feature type="transmembrane region" description="Helical" evidence="1">
    <location>
        <begin position="31"/>
        <end position="51"/>
    </location>
</feature>
<proteinExistence type="predicted"/>
<feature type="transmembrane region" description="Helical" evidence="1">
    <location>
        <begin position="57"/>
        <end position="76"/>
    </location>
</feature>
<keyword evidence="1" id="KW-0812">Transmembrane</keyword>
<organism evidence="2 3">
    <name type="scientific">Oricola cellulosilytica</name>
    <dbReference type="NCBI Taxonomy" id="1429082"/>
    <lineage>
        <taxon>Bacteria</taxon>
        <taxon>Pseudomonadati</taxon>
        <taxon>Pseudomonadota</taxon>
        <taxon>Alphaproteobacteria</taxon>
        <taxon>Hyphomicrobiales</taxon>
        <taxon>Ahrensiaceae</taxon>
        <taxon>Oricola</taxon>
    </lineage>
</organism>
<evidence type="ECO:0000313" key="3">
    <source>
        <dbReference type="Proteomes" id="UP000291301"/>
    </source>
</evidence>
<dbReference type="OrthoDB" id="9808190at2"/>
<dbReference type="InterPro" id="IPR016990">
    <property type="entry name" value="UCP032162_TM"/>
</dbReference>
<comment type="caution">
    <text evidence="2">The sequence shown here is derived from an EMBL/GenBank/DDBJ whole genome shotgun (WGS) entry which is preliminary data.</text>
</comment>
<evidence type="ECO:0000256" key="1">
    <source>
        <dbReference type="SAM" id="Phobius"/>
    </source>
</evidence>
<dbReference type="InterPro" id="IPR019253">
    <property type="entry name" value="DUF2244_TM"/>
</dbReference>
<dbReference type="Pfam" id="PF10003">
    <property type="entry name" value="DUF2244"/>
    <property type="match status" value="1"/>
</dbReference>
<dbReference type="EMBL" id="SJST01000001">
    <property type="protein sequence ID" value="TCD16055.1"/>
    <property type="molecule type" value="Genomic_DNA"/>
</dbReference>
<keyword evidence="1" id="KW-1133">Transmembrane helix</keyword>
<reference evidence="2 3" key="1">
    <citation type="journal article" date="2015" name="Antonie Van Leeuwenhoek">
        <title>Oricola cellulosilytica gen. nov., sp. nov., a cellulose-degrading bacterium of the family Phyllobacteriaceae isolated from surface seashore water, and emended descriptions of Mesorhizobium loti and Phyllobacterium myrsinacearum.</title>
        <authorList>
            <person name="Hameed A."/>
            <person name="Shahina M."/>
            <person name="Lai W.A."/>
            <person name="Lin S.Y."/>
            <person name="Young L.S."/>
            <person name="Liu Y.C."/>
            <person name="Hsu Y.H."/>
            <person name="Young C.C."/>
        </authorList>
    </citation>
    <scope>NUCLEOTIDE SEQUENCE [LARGE SCALE GENOMIC DNA]</scope>
    <source>
        <strain evidence="2 3">KCTC 52183</strain>
    </source>
</reference>
<dbReference type="AlphaFoldDB" id="A0A4R0PE35"/>
<accession>A0A4R0PE35</accession>
<dbReference type="PIRSF" id="PIRSF032162">
    <property type="entry name" value="UCP032162_imp"/>
    <property type="match status" value="1"/>
</dbReference>
<evidence type="ECO:0000313" key="2">
    <source>
        <dbReference type="EMBL" id="TCD16055.1"/>
    </source>
</evidence>
<dbReference type="RefSeq" id="WP_131564576.1">
    <property type="nucleotide sequence ID" value="NZ_JAINFK010000001.1"/>
</dbReference>
<sequence>MSETTQTARGEERPVFSALLTPHRSLSRNGFVLLMILSCGVLFVQGFFFFITGAWPVATFLGLDLVALFLAFQLNYRAARAREEVRVSRTELLIRKVTPGGRATDHLYNPFWARFQVDRHREIGITGMQVTGEGRSTSVGHFLNPDDRESFATAFSHALATARR</sequence>
<keyword evidence="1" id="KW-0472">Membrane</keyword>
<gene>
    <name evidence="2" type="ORF">E0D97_01030</name>
</gene>